<proteinExistence type="predicted"/>
<accession>A0A7C9EZW5</accession>
<feature type="region of interest" description="Disordered" evidence="1">
    <location>
        <begin position="45"/>
        <end position="112"/>
    </location>
</feature>
<name>A0A7C9EZW5_OPUST</name>
<organism evidence="2">
    <name type="scientific">Opuntia streptacantha</name>
    <name type="common">Prickly pear cactus</name>
    <name type="synonym">Opuntia cardona</name>
    <dbReference type="NCBI Taxonomy" id="393608"/>
    <lineage>
        <taxon>Eukaryota</taxon>
        <taxon>Viridiplantae</taxon>
        <taxon>Streptophyta</taxon>
        <taxon>Embryophyta</taxon>
        <taxon>Tracheophyta</taxon>
        <taxon>Spermatophyta</taxon>
        <taxon>Magnoliopsida</taxon>
        <taxon>eudicotyledons</taxon>
        <taxon>Gunneridae</taxon>
        <taxon>Pentapetalae</taxon>
        <taxon>Caryophyllales</taxon>
        <taxon>Cactineae</taxon>
        <taxon>Cactaceae</taxon>
        <taxon>Opuntioideae</taxon>
        <taxon>Opuntia</taxon>
    </lineage>
</organism>
<feature type="compositionally biased region" description="Low complexity" evidence="1">
    <location>
        <begin position="60"/>
        <end position="76"/>
    </location>
</feature>
<feature type="compositionally biased region" description="Polar residues" evidence="1">
    <location>
        <begin position="91"/>
        <end position="102"/>
    </location>
</feature>
<evidence type="ECO:0000256" key="1">
    <source>
        <dbReference type="SAM" id="MobiDB-lite"/>
    </source>
</evidence>
<protein>
    <submittedName>
        <fullName evidence="2">Uncharacterized protein</fullName>
    </submittedName>
</protein>
<evidence type="ECO:0000313" key="2">
    <source>
        <dbReference type="EMBL" id="MBA4679306.1"/>
    </source>
</evidence>
<reference evidence="2" key="2">
    <citation type="submission" date="2020-07" db="EMBL/GenBank/DDBJ databases">
        <authorList>
            <person name="Vera ALvarez R."/>
            <person name="Arias-Moreno D.M."/>
            <person name="Jimenez-Jacinto V."/>
            <person name="Jimenez-Bremont J.F."/>
            <person name="Swaminathan K."/>
            <person name="Moose S.P."/>
            <person name="Guerrero-Gonzalez M.L."/>
            <person name="Marino-Ramirez L."/>
            <person name="Landsman D."/>
            <person name="Rodriguez-Kessler M."/>
            <person name="Delgado-Sanchez P."/>
        </authorList>
    </citation>
    <scope>NUCLEOTIDE SEQUENCE</scope>
    <source>
        <tissue evidence="2">Cladode</tissue>
    </source>
</reference>
<reference evidence="2" key="1">
    <citation type="journal article" date="2013" name="J. Plant Res.">
        <title>Effect of fungi and light on seed germination of three Opuntia species from semiarid lands of central Mexico.</title>
        <authorList>
            <person name="Delgado-Sanchez P."/>
            <person name="Jimenez-Bremont J.F."/>
            <person name="Guerrero-Gonzalez Mde L."/>
            <person name="Flores J."/>
        </authorList>
    </citation>
    <scope>NUCLEOTIDE SEQUENCE</scope>
    <source>
        <tissue evidence="2">Cladode</tissue>
    </source>
</reference>
<dbReference type="AlphaFoldDB" id="A0A7C9EZW5"/>
<dbReference type="EMBL" id="GISG01282924">
    <property type="protein sequence ID" value="MBA4679306.1"/>
    <property type="molecule type" value="Transcribed_RNA"/>
</dbReference>
<sequence>MPSFATSTPSANFNFLPSTSSVNNSIFPLPLKFNSPLKASATITSLFNPRTSPRGRPPVLTQSSTTESDTESLTLTRFTHPSAQPVYMTPDSGSNAMSSGPTTCPDPINSDP</sequence>